<evidence type="ECO:0000256" key="2">
    <source>
        <dbReference type="ARBA" id="ARBA00023157"/>
    </source>
</evidence>
<feature type="domain" description="Fibrinogen C-terminal" evidence="3">
    <location>
        <begin position="32"/>
        <end position="255"/>
    </location>
</feature>
<organism evidence="4 5">
    <name type="scientific">Holothuria leucospilota</name>
    <name type="common">Black long sea cucumber</name>
    <name type="synonym">Mertensiothuria leucospilota</name>
    <dbReference type="NCBI Taxonomy" id="206669"/>
    <lineage>
        <taxon>Eukaryota</taxon>
        <taxon>Metazoa</taxon>
        <taxon>Echinodermata</taxon>
        <taxon>Eleutherozoa</taxon>
        <taxon>Echinozoa</taxon>
        <taxon>Holothuroidea</taxon>
        <taxon>Aspidochirotacea</taxon>
        <taxon>Aspidochirotida</taxon>
        <taxon>Holothuriidae</taxon>
        <taxon>Holothuria</taxon>
    </lineage>
</organism>
<gene>
    <name evidence="4" type="ORF">HOLleu_23317</name>
</gene>
<dbReference type="SMART" id="SM00186">
    <property type="entry name" value="FBG"/>
    <property type="match status" value="1"/>
</dbReference>
<accession>A0A9Q1H4N1</accession>
<reference evidence="4" key="1">
    <citation type="submission" date="2021-10" db="EMBL/GenBank/DDBJ databases">
        <title>Tropical sea cucumber genome reveals ecological adaptation and Cuvierian tubules defense mechanism.</title>
        <authorList>
            <person name="Chen T."/>
        </authorList>
    </citation>
    <scope>NUCLEOTIDE SEQUENCE</scope>
    <source>
        <strain evidence="4">Nanhai2018</strain>
        <tissue evidence="4">Muscle</tissue>
    </source>
</reference>
<keyword evidence="2" id="KW-1015">Disulfide bond</keyword>
<dbReference type="PROSITE" id="PS01186">
    <property type="entry name" value="EGF_2"/>
    <property type="match status" value="1"/>
</dbReference>
<dbReference type="OrthoDB" id="6081480at2759"/>
<dbReference type="Pfam" id="PF00147">
    <property type="entry name" value="Fibrinogen_C"/>
    <property type="match status" value="1"/>
</dbReference>
<evidence type="ECO:0000256" key="1">
    <source>
        <dbReference type="ARBA" id="ARBA00022536"/>
    </source>
</evidence>
<dbReference type="InterPro" id="IPR014716">
    <property type="entry name" value="Fibrinogen_a/b/g_C_1"/>
</dbReference>
<dbReference type="InterPro" id="IPR002181">
    <property type="entry name" value="Fibrinogen_a/b/g_C_dom"/>
</dbReference>
<keyword evidence="1" id="KW-0245">EGF-like domain</keyword>
<comment type="caution">
    <text evidence="4">The sequence shown here is derived from an EMBL/GenBank/DDBJ whole genome shotgun (WGS) entry which is preliminary data.</text>
</comment>
<dbReference type="InterPro" id="IPR050373">
    <property type="entry name" value="Fibrinogen_C-term_domain"/>
</dbReference>
<dbReference type="PROSITE" id="PS51406">
    <property type="entry name" value="FIBRINOGEN_C_2"/>
    <property type="match status" value="1"/>
</dbReference>
<name>A0A9Q1H4N1_HOLLE</name>
<dbReference type="SUPFAM" id="SSF56496">
    <property type="entry name" value="Fibrinogen C-terminal domain-like"/>
    <property type="match status" value="1"/>
</dbReference>
<evidence type="ECO:0000259" key="3">
    <source>
        <dbReference type="PROSITE" id="PS51406"/>
    </source>
</evidence>
<dbReference type="InterPro" id="IPR036056">
    <property type="entry name" value="Fibrinogen-like_C"/>
</dbReference>
<dbReference type="Gene3D" id="2.10.25.10">
    <property type="entry name" value="Laminin"/>
    <property type="match status" value="1"/>
</dbReference>
<evidence type="ECO:0000313" key="5">
    <source>
        <dbReference type="Proteomes" id="UP001152320"/>
    </source>
</evidence>
<dbReference type="EMBL" id="JAIZAY010000011">
    <property type="protein sequence ID" value="KAJ8033164.1"/>
    <property type="molecule type" value="Genomic_DNA"/>
</dbReference>
<dbReference type="PANTHER" id="PTHR19143:SF458">
    <property type="entry name" value="FIBRINOGEN C-TERMINAL DOMAIN-CONTAINING PROTEIN-RELATED"/>
    <property type="match status" value="1"/>
</dbReference>
<dbReference type="Proteomes" id="UP001152320">
    <property type="component" value="Chromosome 11"/>
</dbReference>
<proteinExistence type="predicted"/>
<sequence length="255" mass="29525">MCNDFQCDINAICQNESGILHCNCKQGYYGDGLSCTRLTDCEDVYNAGLVDDDVYTILPMNWNGSAFEVYCKDGWTVIFKVFQRREDGSVDFFLYWGDYKEGFGDPRHEMWLGLEKLFYLTNQRTYELKISLISDNTSHEITHDSFRISDENDNYRLTELGHYTSTLASFYILSLGFDLLSVHHNFQFSTRDRDNDNHPTVDCAANNQGAWWFKQCFKIYLNGPYGSPVQPGICYIKDAIKYCNIPFTEMSIKPV</sequence>
<dbReference type="GO" id="GO:0005615">
    <property type="term" value="C:extracellular space"/>
    <property type="evidence" value="ECO:0007669"/>
    <property type="project" value="TreeGrafter"/>
</dbReference>
<evidence type="ECO:0000313" key="4">
    <source>
        <dbReference type="EMBL" id="KAJ8033164.1"/>
    </source>
</evidence>
<keyword evidence="5" id="KW-1185">Reference proteome</keyword>
<dbReference type="PANTHER" id="PTHR19143">
    <property type="entry name" value="FIBRINOGEN/TENASCIN/ANGIOPOEITIN"/>
    <property type="match status" value="1"/>
</dbReference>
<dbReference type="Gene3D" id="3.90.215.10">
    <property type="entry name" value="Gamma Fibrinogen, chain A, domain 1"/>
    <property type="match status" value="1"/>
</dbReference>
<dbReference type="AlphaFoldDB" id="A0A9Q1H4N1"/>
<dbReference type="Pfam" id="PF12947">
    <property type="entry name" value="EGF_3"/>
    <property type="match status" value="1"/>
</dbReference>
<dbReference type="InterPro" id="IPR000742">
    <property type="entry name" value="EGF"/>
</dbReference>
<protein>
    <submittedName>
        <fullName evidence="4">Fibrinogen C domain-containing protein 1</fullName>
    </submittedName>
</protein>
<dbReference type="InterPro" id="IPR024731">
    <property type="entry name" value="NELL2-like_EGF"/>
</dbReference>